<keyword evidence="3" id="KW-1185">Reference proteome</keyword>
<dbReference type="PANTHER" id="PTHR35910">
    <property type="entry name" value="2EXR DOMAIN-CONTAINING PROTEIN"/>
    <property type="match status" value="1"/>
</dbReference>
<gene>
    <name evidence="2" type="ORF">K444DRAFT_276599</name>
</gene>
<dbReference type="PANTHER" id="PTHR35910:SF6">
    <property type="entry name" value="2EXR DOMAIN-CONTAINING PROTEIN"/>
    <property type="match status" value="1"/>
</dbReference>
<dbReference type="EMBL" id="KZ613913">
    <property type="protein sequence ID" value="PMD50771.1"/>
    <property type="molecule type" value="Genomic_DNA"/>
</dbReference>
<evidence type="ECO:0000313" key="3">
    <source>
        <dbReference type="Proteomes" id="UP000235371"/>
    </source>
</evidence>
<dbReference type="Pfam" id="PF20150">
    <property type="entry name" value="2EXR"/>
    <property type="match status" value="1"/>
</dbReference>
<sequence>MGSDITFLRFGELPFEIREQIWQYALPDGQNVVIIGGPLRWDSRYPCIKNPWNQKDPHNGNLASYQPPALLHACQQSRAIGLKTYPRCFNKQLGKPVLFNLSRDLLLFSDDYSFNRFLKTTFNTFGMNDFGLPVDLRFLGICGPIRCEPAHYETTHSRLYLFDRLEELILENQTPLPNDEVDLPFVEDLKEDLKLPKVSFLSLEEIKRRARQAA</sequence>
<organism evidence="2 3">
    <name type="scientific">Hyaloscypha bicolor E</name>
    <dbReference type="NCBI Taxonomy" id="1095630"/>
    <lineage>
        <taxon>Eukaryota</taxon>
        <taxon>Fungi</taxon>
        <taxon>Dikarya</taxon>
        <taxon>Ascomycota</taxon>
        <taxon>Pezizomycotina</taxon>
        <taxon>Leotiomycetes</taxon>
        <taxon>Helotiales</taxon>
        <taxon>Hyaloscyphaceae</taxon>
        <taxon>Hyaloscypha</taxon>
        <taxon>Hyaloscypha bicolor</taxon>
    </lineage>
</organism>
<evidence type="ECO:0000313" key="2">
    <source>
        <dbReference type="EMBL" id="PMD50771.1"/>
    </source>
</evidence>
<feature type="domain" description="2EXR" evidence="1">
    <location>
        <begin position="7"/>
        <end position="106"/>
    </location>
</feature>
<dbReference type="AlphaFoldDB" id="A0A2J6SJ45"/>
<proteinExistence type="predicted"/>
<reference evidence="2 3" key="1">
    <citation type="submission" date="2016-04" db="EMBL/GenBank/DDBJ databases">
        <title>A degradative enzymes factory behind the ericoid mycorrhizal symbiosis.</title>
        <authorList>
            <consortium name="DOE Joint Genome Institute"/>
            <person name="Martino E."/>
            <person name="Morin E."/>
            <person name="Grelet G."/>
            <person name="Kuo A."/>
            <person name="Kohler A."/>
            <person name="Daghino S."/>
            <person name="Barry K."/>
            <person name="Choi C."/>
            <person name="Cichocki N."/>
            <person name="Clum A."/>
            <person name="Copeland A."/>
            <person name="Hainaut M."/>
            <person name="Haridas S."/>
            <person name="Labutti K."/>
            <person name="Lindquist E."/>
            <person name="Lipzen A."/>
            <person name="Khouja H.-R."/>
            <person name="Murat C."/>
            <person name="Ohm R."/>
            <person name="Olson A."/>
            <person name="Spatafora J."/>
            <person name="Veneault-Fourrey C."/>
            <person name="Henrissat B."/>
            <person name="Grigoriev I."/>
            <person name="Martin F."/>
            <person name="Perotto S."/>
        </authorList>
    </citation>
    <scope>NUCLEOTIDE SEQUENCE [LARGE SCALE GENOMIC DNA]</scope>
    <source>
        <strain evidence="2 3">E</strain>
    </source>
</reference>
<dbReference type="Proteomes" id="UP000235371">
    <property type="component" value="Unassembled WGS sequence"/>
</dbReference>
<dbReference type="GeneID" id="36579597"/>
<protein>
    <recommendedName>
        <fullName evidence="1">2EXR domain-containing protein</fullName>
    </recommendedName>
</protein>
<accession>A0A2J6SJ45</accession>
<dbReference type="InParanoid" id="A0A2J6SJ45"/>
<evidence type="ECO:0000259" key="1">
    <source>
        <dbReference type="Pfam" id="PF20150"/>
    </source>
</evidence>
<dbReference type="InterPro" id="IPR045518">
    <property type="entry name" value="2EXR"/>
</dbReference>
<dbReference type="OrthoDB" id="4737394at2759"/>
<name>A0A2J6SJ45_9HELO</name>
<dbReference type="RefSeq" id="XP_024727675.1">
    <property type="nucleotide sequence ID" value="XM_024871515.1"/>
</dbReference>